<name>A0AAU9CQF6_9GAMM</name>
<dbReference type="KEGG" id="mcau:MIT9_P1778"/>
<accession>A0AAU9CQF6</accession>
<protein>
    <recommendedName>
        <fullName evidence="2">(5-formylfuran-3-yl)methyl phosphate synthase</fullName>
        <ecNumber evidence="2">4.2.3.153</ecNumber>
    </recommendedName>
    <alternativeName>
        <fullName evidence="5">4-(hydroxymethyl)-2-furancarboxaldehyde-phosphate synthase</fullName>
    </alternativeName>
</protein>
<evidence type="ECO:0000313" key="9">
    <source>
        <dbReference type="Proteomes" id="UP001321825"/>
    </source>
</evidence>
<evidence type="ECO:0000256" key="2">
    <source>
        <dbReference type="ARBA" id="ARBA00012553"/>
    </source>
</evidence>
<evidence type="ECO:0000313" key="8">
    <source>
        <dbReference type="EMBL" id="BCX82193.1"/>
    </source>
</evidence>
<keyword evidence="3 8" id="KW-0456">Lyase</keyword>
<keyword evidence="9" id="KW-1185">Reference proteome</keyword>
<evidence type="ECO:0000256" key="5">
    <source>
        <dbReference type="ARBA" id="ARBA00032523"/>
    </source>
</evidence>
<keyword evidence="4" id="KW-0704">Schiff base</keyword>
<dbReference type="RefSeq" id="WP_317704601.1">
    <property type="nucleotide sequence ID" value="NZ_AP024714.1"/>
</dbReference>
<evidence type="ECO:0000256" key="3">
    <source>
        <dbReference type="ARBA" id="ARBA00023239"/>
    </source>
</evidence>
<dbReference type="GO" id="GO:0016829">
    <property type="term" value="F:lyase activity"/>
    <property type="evidence" value="ECO:0007669"/>
    <property type="project" value="UniProtKB-KW"/>
</dbReference>
<sequence>MTRLLASVTDPDEARLAAAGGADIIDLKNPAEGALGALPAAAIRKIRAILPKAALSATIGDLPPQPGPVSEAVRRTAACGVDYVKIGFFPGGDLDATLAALRPLTADCRLIAVLLADYLIALPLLDAIAECGFAGVMLDTADKAKGPLTAIRPRPFLERFVNQAKERGLLTGLAGSLRLEDIDQLLPLAPDYLGFRGALCQKGRTGRLDPTRLTRIRERLNQEIQ</sequence>
<evidence type="ECO:0000256" key="1">
    <source>
        <dbReference type="ARBA" id="ARBA00003810"/>
    </source>
</evidence>
<dbReference type="SUPFAM" id="SSF51569">
    <property type="entry name" value="Aldolase"/>
    <property type="match status" value="1"/>
</dbReference>
<feature type="active site" description="Proton acceptor" evidence="7">
    <location>
        <position position="85"/>
    </location>
</feature>
<comment type="function">
    <text evidence="1">Catalyzes the formation of 4-(hydroxymethyl)-2-furancarboxaldehyde phosphate (4-HFC-P) from two molecules of glyceraldehyde-3-P (GA-3-P).</text>
</comment>
<evidence type="ECO:0000256" key="6">
    <source>
        <dbReference type="ARBA" id="ARBA00047628"/>
    </source>
</evidence>
<reference evidence="9" key="1">
    <citation type="journal article" date="2024" name="Int. J. Syst. Evol. Microbiol.">
        <title>Methylomarinovum tepidoasis sp. nov., a moderately thermophilic methanotroph of the family Methylothermaceae isolated from a deep-sea hydrothermal field.</title>
        <authorList>
            <person name="Hirayama H."/>
            <person name="Takaki Y."/>
            <person name="Abe M."/>
            <person name="Miyazaki M."/>
            <person name="Uematsu K."/>
            <person name="Matsui Y."/>
            <person name="Takai K."/>
        </authorList>
    </citation>
    <scope>NUCLEOTIDE SEQUENCE [LARGE SCALE GENOMIC DNA]</scope>
    <source>
        <strain evidence="9">IT-9</strain>
    </source>
</reference>
<dbReference type="Pfam" id="PF04476">
    <property type="entry name" value="4HFCP_synth"/>
    <property type="match status" value="1"/>
</dbReference>
<proteinExistence type="predicted"/>
<dbReference type="InterPro" id="IPR007565">
    <property type="entry name" value="4HFCP_synth"/>
</dbReference>
<comment type="catalytic activity">
    <reaction evidence="6">
        <text>2 D-glyceraldehyde 3-phosphate = 4-(hydroxymethyl)-2-furancarboxaldehyde phosphate + phosphate + 2 H2O</text>
        <dbReference type="Rhea" id="RHEA:43536"/>
        <dbReference type="ChEBI" id="CHEBI:15377"/>
        <dbReference type="ChEBI" id="CHEBI:43474"/>
        <dbReference type="ChEBI" id="CHEBI:59776"/>
        <dbReference type="ChEBI" id="CHEBI:83407"/>
        <dbReference type="EC" id="4.2.3.153"/>
    </reaction>
</comment>
<dbReference type="PIRSF" id="PIRSF015957">
    <property type="entry name" value="UCP015957"/>
    <property type="match status" value="1"/>
</dbReference>
<organism evidence="8 9">
    <name type="scientific">Methylomarinovum caldicuralii</name>
    <dbReference type="NCBI Taxonomy" id="438856"/>
    <lineage>
        <taxon>Bacteria</taxon>
        <taxon>Pseudomonadati</taxon>
        <taxon>Pseudomonadota</taxon>
        <taxon>Gammaproteobacteria</taxon>
        <taxon>Methylococcales</taxon>
        <taxon>Methylothermaceae</taxon>
        <taxon>Methylomarinovum</taxon>
    </lineage>
</organism>
<feature type="active site" description="Schiff-base intermediate with substrate" evidence="7">
    <location>
        <position position="28"/>
    </location>
</feature>
<gene>
    <name evidence="8" type="ORF">MIT9_P1778</name>
</gene>
<dbReference type="EMBL" id="AP024714">
    <property type="protein sequence ID" value="BCX82193.1"/>
    <property type="molecule type" value="Genomic_DNA"/>
</dbReference>
<dbReference type="Proteomes" id="UP001321825">
    <property type="component" value="Chromosome"/>
</dbReference>
<evidence type="ECO:0000256" key="4">
    <source>
        <dbReference type="ARBA" id="ARBA00023270"/>
    </source>
</evidence>
<dbReference type="EC" id="4.2.3.153" evidence="2"/>
<dbReference type="AlphaFoldDB" id="A0AAU9CQF6"/>
<evidence type="ECO:0000256" key="7">
    <source>
        <dbReference type="PIRSR" id="PIRSR015957-1"/>
    </source>
</evidence>